<name>A0A0C7MXW4_9SACH</name>
<gene>
    <name evidence="2" type="ORF">LALA0_S14e00716g</name>
</gene>
<protein>
    <submittedName>
        <fullName evidence="2">LALA0S14e00716g1_1</fullName>
    </submittedName>
</protein>
<evidence type="ECO:0000313" key="2">
    <source>
        <dbReference type="EMBL" id="CEP64851.1"/>
    </source>
</evidence>
<evidence type="ECO:0000313" key="3">
    <source>
        <dbReference type="Proteomes" id="UP000054304"/>
    </source>
</evidence>
<dbReference type="HOGENOM" id="CLU_071381_0_0_1"/>
<dbReference type="InterPro" id="IPR029021">
    <property type="entry name" value="Prot-tyrosine_phosphatase-like"/>
</dbReference>
<dbReference type="Gene3D" id="3.90.190.10">
    <property type="entry name" value="Protein tyrosine phosphatase superfamily"/>
    <property type="match status" value="1"/>
</dbReference>
<dbReference type="SUPFAM" id="SSF52799">
    <property type="entry name" value="(Phosphotyrosine protein) phosphatases II"/>
    <property type="match status" value="1"/>
</dbReference>
<dbReference type="AlphaFoldDB" id="A0A0C7MXW4"/>
<reference evidence="2 3" key="1">
    <citation type="submission" date="2014-12" db="EMBL/GenBank/DDBJ databases">
        <authorList>
            <person name="Neuveglise Cecile"/>
        </authorList>
    </citation>
    <scope>NUCLEOTIDE SEQUENCE [LARGE SCALE GENOMIC DNA]</scope>
    <source>
        <strain evidence="2 3">CBS 12615</strain>
    </source>
</reference>
<dbReference type="GeneID" id="34688420"/>
<feature type="compositionally biased region" description="Acidic residues" evidence="1">
    <location>
        <begin position="272"/>
        <end position="284"/>
    </location>
</feature>
<accession>A0A0C7MXW4</accession>
<sequence>MSFQNQFAVASCKNQLIPQQLTNTVFFGPLNALSQAKFLQTNNIKFFVAVGIPTARVAQYCQSLPSDQCLVVNYDPLFDPHAAVSTIDQELVARYMQIQSASLKLLTAQVSAQTEANYNSASGLTPQPELEQSLYHNAACYDCNVITAENAELFERFNDLLTIFRLSNAGNVLVFSSSGNENDLASLLISHVLHTNGQTTVFEALQYVRSLRPSIAPNGLSLETSGPGLTHFAEKLRSRQNYQDGCNDSIADSSFSSHATSLATKRRNMPSSDEEDESFMDDNESANISFSSLQSVRAASGTPKARKISARPSGM</sequence>
<dbReference type="Proteomes" id="UP000054304">
    <property type="component" value="Unassembled WGS sequence"/>
</dbReference>
<feature type="region of interest" description="Disordered" evidence="1">
    <location>
        <begin position="259"/>
        <end position="315"/>
    </location>
</feature>
<feature type="compositionally biased region" description="Polar residues" evidence="1">
    <location>
        <begin position="286"/>
        <end position="297"/>
    </location>
</feature>
<dbReference type="OrthoDB" id="4069549at2759"/>
<dbReference type="EMBL" id="LN736373">
    <property type="protein sequence ID" value="CEP64851.1"/>
    <property type="molecule type" value="Genomic_DNA"/>
</dbReference>
<keyword evidence="3" id="KW-1185">Reference proteome</keyword>
<evidence type="ECO:0000256" key="1">
    <source>
        <dbReference type="SAM" id="MobiDB-lite"/>
    </source>
</evidence>
<proteinExistence type="predicted"/>
<organism evidence="2 3">
    <name type="scientific">Lachancea lanzarotensis</name>
    <dbReference type="NCBI Taxonomy" id="1245769"/>
    <lineage>
        <taxon>Eukaryota</taxon>
        <taxon>Fungi</taxon>
        <taxon>Dikarya</taxon>
        <taxon>Ascomycota</taxon>
        <taxon>Saccharomycotina</taxon>
        <taxon>Saccharomycetes</taxon>
        <taxon>Saccharomycetales</taxon>
        <taxon>Saccharomycetaceae</taxon>
        <taxon>Lachancea</taxon>
    </lineage>
</organism>
<dbReference type="RefSeq" id="XP_022631051.1">
    <property type="nucleotide sequence ID" value="XM_022771576.1"/>
</dbReference>